<dbReference type="eggNOG" id="COG5652">
    <property type="taxonomic scope" value="Bacteria"/>
</dbReference>
<evidence type="ECO:0000313" key="3">
    <source>
        <dbReference type="EMBL" id="ACV64681.1"/>
    </source>
</evidence>
<dbReference type="AlphaFoldDB" id="C8VY52"/>
<organism evidence="3 4">
    <name type="scientific">Desulfofarcimen acetoxidans (strain ATCC 49208 / DSM 771 / KCTC 5769 / VKM B-1644 / 5575)</name>
    <name type="common">Desulfotomaculum acetoxidans</name>
    <dbReference type="NCBI Taxonomy" id="485916"/>
    <lineage>
        <taxon>Bacteria</taxon>
        <taxon>Bacillati</taxon>
        <taxon>Bacillota</taxon>
        <taxon>Clostridia</taxon>
        <taxon>Eubacteriales</taxon>
        <taxon>Peptococcaceae</taxon>
        <taxon>Desulfofarcimen</taxon>
    </lineage>
</organism>
<dbReference type="Proteomes" id="UP000002217">
    <property type="component" value="Chromosome"/>
</dbReference>
<feature type="transmembrane region" description="Helical" evidence="1">
    <location>
        <begin position="14"/>
        <end position="32"/>
    </location>
</feature>
<feature type="transmembrane region" description="Helical" evidence="1">
    <location>
        <begin position="103"/>
        <end position="124"/>
    </location>
</feature>
<feature type="domain" description="VanZ-like" evidence="2">
    <location>
        <begin position="18"/>
        <end position="152"/>
    </location>
</feature>
<dbReference type="Pfam" id="PF04892">
    <property type="entry name" value="VanZ"/>
    <property type="match status" value="1"/>
</dbReference>
<keyword evidence="4" id="KW-1185">Reference proteome</keyword>
<proteinExistence type="predicted"/>
<dbReference type="STRING" id="485916.Dtox_3988"/>
<dbReference type="InterPro" id="IPR016747">
    <property type="entry name" value="Phosphotransbutyrylase"/>
</dbReference>
<evidence type="ECO:0000313" key="4">
    <source>
        <dbReference type="Proteomes" id="UP000002217"/>
    </source>
</evidence>
<evidence type="ECO:0000259" key="2">
    <source>
        <dbReference type="Pfam" id="PF04892"/>
    </source>
</evidence>
<dbReference type="InterPro" id="IPR006976">
    <property type="entry name" value="VanZ-like"/>
</dbReference>
<keyword evidence="1" id="KW-0812">Transmembrane</keyword>
<feature type="transmembrane region" description="Helical" evidence="1">
    <location>
        <begin position="136"/>
        <end position="156"/>
    </location>
</feature>
<evidence type="ECO:0000256" key="1">
    <source>
        <dbReference type="SAM" id="Phobius"/>
    </source>
</evidence>
<dbReference type="EMBL" id="CP001720">
    <property type="protein sequence ID" value="ACV64681.1"/>
    <property type="molecule type" value="Genomic_DNA"/>
</dbReference>
<reference evidence="3 4" key="1">
    <citation type="journal article" date="2009" name="Stand. Genomic Sci.">
        <title>Complete genome sequence of Desulfotomaculum acetoxidans type strain (5575).</title>
        <authorList>
            <person name="Spring S."/>
            <person name="Lapidus A."/>
            <person name="Schroder M."/>
            <person name="Gleim D."/>
            <person name="Sims D."/>
            <person name="Meincke L."/>
            <person name="Glavina Del Rio T."/>
            <person name="Tice H."/>
            <person name="Copeland A."/>
            <person name="Cheng J.F."/>
            <person name="Lucas S."/>
            <person name="Chen F."/>
            <person name="Nolan M."/>
            <person name="Bruce D."/>
            <person name="Goodwin L."/>
            <person name="Pitluck S."/>
            <person name="Ivanova N."/>
            <person name="Mavromatis K."/>
            <person name="Mikhailova N."/>
            <person name="Pati A."/>
            <person name="Chen A."/>
            <person name="Palaniappan K."/>
            <person name="Land M."/>
            <person name="Hauser L."/>
            <person name="Chang Y.J."/>
            <person name="Jeffries C.D."/>
            <person name="Chain P."/>
            <person name="Saunders E."/>
            <person name="Brettin T."/>
            <person name="Detter J.C."/>
            <person name="Goker M."/>
            <person name="Bristow J."/>
            <person name="Eisen J.A."/>
            <person name="Markowitz V."/>
            <person name="Hugenholtz P."/>
            <person name="Kyrpides N.C."/>
            <person name="Klenk H.P."/>
            <person name="Han C."/>
        </authorList>
    </citation>
    <scope>NUCLEOTIDE SEQUENCE [LARGE SCALE GENOMIC DNA]</scope>
    <source>
        <strain evidence="4">ATCC 49208 / DSM 771 / VKM B-1644</strain>
    </source>
</reference>
<keyword evidence="1" id="KW-1133">Transmembrane helix</keyword>
<dbReference type="NCBIfam" id="NF037970">
    <property type="entry name" value="vanZ_1"/>
    <property type="match status" value="1"/>
</dbReference>
<feature type="transmembrane region" description="Helical" evidence="1">
    <location>
        <begin position="77"/>
        <end position="94"/>
    </location>
</feature>
<name>C8VY52_DESAS</name>
<sequence length="160" mass="17726">MTCKILDVKIGKSLFLSWLLVLAWMSFIFYLSSQPAPVSNSLSKKVAKTVIEGVDKVEGRDAKAYKLNKVNNLTRDYAHGGVFGVLSILALSALRKSGFKSRAAYLTAFLICACYACTDEFHQIFVSGRGAEFQDWLKDCLGTILGLGLYFFVAAFNKWS</sequence>
<keyword evidence="1" id="KW-0472">Membrane</keyword>
<dbReference type="HOGENOM" id="CLU_096028_0_3_9"/>
<protein>
    <submittedName>
        <fullName evidence="3">VanZ family protein</fullName>
    </submittedName>
</protein>
<gene>
    <name evidence="3" type="ordered locus">Dtox_3988</name>
</gene>
<accession>C8VY52</accession>
<dbReference type="KEGG" id="dae:Dtox_3988"/>
<dbReference type="PIRSF" id="PIRSF019083">
    <property type="entry name" value="UCP019083_VanZ"/>
    <property type="match status" value="1"/>
</dbReference>